<feature type="active site" description="Proton donor" evidence="2">
    <location>
        <position position="264"/>
    </location>
</feature>
<dbReference type="FunFam" id="3.40.50.10470:FF:000011">
    <property type="entry name" value="Methylthioribose-1-phosphate isomerase"/>
    <property type="match status" value="1"/>
</dbReference>
<feature type="binding site" evidence="2">
    <location>
        <begin position="274"/>
        <end position="275"/>
    </location>
    <ligand>
        <name>substrate</name>
    </ligand>
</feature>
<dbReference type="InterPro" id="IPR042529">
    <property type="entry name" value="IF_2B-like_C"/>
</dbReference>
<evidence type="ECO:0000313" key="3">
    <source>
        <dbReference type="EMBL" id="MBB0229158.1"/>
    </source>
</evidence>
<accession>A0A7W3T1H9</accession>
<dbReference type="NCBIfam" id="TIGR00524">
    <property type="entry name" value="eIF-2B_rel"/>
    <property type="match status" value="1"/>
</dbReference>
<dbReference type="AlphaFoldDB" id="A0A7W3T1H9"/>
<keyword evidence="4" id="KW-1185">Reference proteome</keyword>
<reference evidence="4" key="1">
    <citation type="submission" date="2019-10" db="EMBL/GenBank/DDBJ databases">
        <title>Streptomyces sp. nov., a novel actinobacterium isolated from alkaline environment.</title>
        <authorList>
            <person name="Golinska P."/>
        </authorList>
    </citation>
    <scope>NUCLEOTIDE SEQUENCE [LARGE SCALE GENOMIC DNA]</scope>
    <source>
        <strain evidence="4">DSM 42108</strain>
    </source>
</reference>
<evidence type="ECO:0000256" key="2">
    <source>
        <dbReference type="HAMAP-Rule" id="MF_01678"/>
    </source>
</evidence>
<feature type="binding site" evidence="2">
    <location>
        <position position="106"/>
    </location>
    <ligand>
        <name>substrate</name>
    </ligand>
</feature>
<protein>
    <recommendedName>
        <fullName evidence="2">Methylthioribose-1-phosphate isomerase</fullName>
        <shortName evidence="2">M1Pi</shortName>
        <shortName evidence="2">MTR-1-P isomerase</shortName>
        <ecNumber evidence="2">5.3.1.23</ecNumber>
    </recommendedName>
    <alternativeName>
        <fullName evidence="2">S-methyl-5-thioribose-1-phosphate isomerase</fullName>
    </alternativeName>
</protein>
<dbReference type="EMBL" id="VKHS01000091">
    <property type="protein sequence ID" value="MBB0229158.1"/>
    <property type="molecule type" value="Genomic_DNA"/>
</dbReference>
<dbReference type="Proteomes" id="UP000530234">
    <property type="component" value="Unassembled WGS sequence"/>
</dbReference>
<dbReference type="SUPFAM" id="SSF100950">
    <property type="entry name" value="NagB/RpiA/CoA transferase-like"/>
    <property type="match status" value="1"/>
</dbReference>
<feature type="site" description="Transition state stabilizer" evidence="2">
    <location>
        <position position="184"/>
    </location>
</feature>
<comment type="pathway">
    <text evidence="2">Amino-acid biosynthesis; L-methionine biosynthesis via salvage pathway; L-methionine from S-methyl-5-thio-alpha-D-ribose 1-phosphate: step 1/6.</text>
</comment>
<organism evidence="3 4">
    <name type="scientific">Streptomyces calidiresistens</name>
    <dbReference type="NCBI Taxonomy" id="1485586"/>
    <lineage>
        <taxon>Bacteria</taxon>
        <taxon>Bacillati</taxon>
        <taxon>Actinomycetota</taxon>
        <taxon>Actinomycetes</taxon>
        <taxon>Kitasatosporales</taxon>
        <taxon>Streptomycetaceae</taxon>
        <taxon>Streptomyces</taxon>
    </lineage>
</organism>
<dbReference type="Gene3D" id="3.40.50.10470">
    <property type="entry name" value="Translation initiation factor eif-2b, domain 2"/>
    <property type="match status" value="1"/>
</dbReference>
<dbReference type="InterPro" id="IPR027363">
    <property type="entry name" value="M1Pi_N"/>
</dbReference>
<evidence type="ECO:0000313" key="4">
    <source>
        <dbReference type="Proteomes" id="UP000530234"/>
    </source>
</evidence>
<dbReference type="InterPro" id="IPR000649">
    <property type="entry name" value="IF-2B-related"/>
</dbReference>
<keyword evidence="2" id="KW-0028">Amino-acid biosynthesis</keyword>
<comment type="similarity">
    <text evidence="2">Belongs to the EIF-2B alpha/beta/delta subunits family. MtnA subfamily.</text>
</comment>
<dbReference type="GO" id="GO:0019509">
    <property type="term" value="P:L-methionine salvage from methylthioadenosine"/>
    <property type="evidence" value="ECO:0007669"/>
    <property type="project" value="UniProtKB-UniRule"/>
</dbReference>
<dbReference type="InterPro" id="IPR037171">
    <property type="entry name" value="NagB/RpiA_transferase-like"/>
</dbReference>
<evidence type="ECO:0000256" key="1">
    <source>
        <dbReference type="ARBA" id="ARBA00023235"/>
    </source>
</evidence>
<dbReference type="EC" id="5.3.1.23" evidence="2"/>
<keyword evidence="2" id="KW-0486">Methionine biosynthesis</keyword>
<comment type="caution">
    <text evidence="3">The sequence shown here is derived from an EMBL/GenBank/DDBJ whole genome shotgun (WGS) entry which is preliminary data.</text>
</comment>
<dbReference type="NCBIfam" id="TIGR00512">
    <property type="entry name" value="salvage_mtnA"/>
    <property type="match status" value="1"/>
</dbReference>
<proteinExistence type="inferred from homology"/>
<dbReference type="NCBIfam" id="NF004326">
    <property type="entry name" value="PRK05720.1"/>
    <property type="match status" value="1"/>
</dbReference>
<dbReference type="PANTHER" id="PTHR43475">
    <property type="entry name" value="METHYLTHIORIBOSE-1-PHOSPHATE ISOMERASE"/>
    <property type="match status" value="1"/>
</dbReference>
<sequence>MTAGGALPADEGAVPGFSPALRWLDTSGERGDGADGPAVVVLDQTRLPAQERDLVCRDVPGLVAAIRSLAVRGAPVLGLAGAYGVALAAARGEDVEAAARLLAEARPTAVNLGFGVRRALAAHRAAADRGSAEAARAALAAARELHREDALASEAMAAEGLRLLRDLLPEPAGEAGGWRLLTHCNTGALVSGGGGTALAVVRAAHRAGLLERLWVDETRPLWQGARLTAWEAGREGMPYAVLADAAAGSLFAAGRVDAVLVGADRIAADGAVANKVGTYPLAVLARHHGVPFVVVAPVSTIDPATPSGAGIVIEEREGDEVTTARPGVRVAPEGAGAYNPAFDVTPGELVTAVVTERGVMRPPYREGPAAVPPGAGVGEAG</sequence>
<comment type="function">
    <text evidence="2">Catalyzes the interconversion of methylthioribose-1-phosphate (MTR-1-P) into methylthioribulose-1-phosphate (MTRu-1-P).</text>
</comment>
<name>A0A7W3T1H9_9ACTN</name>
<dbReference type="InterPro" id="IPR005251">
    <property type="entry name" value="IF-M1Pi"/>
</dbReference>
<dbReference type="Gene3D" id="1.20.120.420">
    <property type="entry name" value="translation initiation factor eif-2b, domain 1"/>
    <property type="match status" value="1"/>
</dbReference>
<feature type="binding site" evidence="2">
    <location>
        <begin position="72"/>
        <end position="74"/>
    </location>
    <ligand>
        <name>substrate</name>
    </ligand>
</feature>
<dbReference type="Pfam" id="PF01008">
    <property type="entry name" value="IF-2B"/>
    <property type="match status" value="1"/>
</dbReference>
<comment type="catalytic activity">
    <reaction evidence="2">
        <text>5-(methylsulfanyl)-alpha-D-ribose 1-phosphate = 5-(methylsulfanyl)-D-ribulose 1-phosphate</text>
        <dbReference type="Rhea" id="RHEA:19989"/>
        <dbReference type="ChEBI" id="CHEBI:58533"/>
        <dbReference type="ChEBI" id="CHEBI:58548"/>
        <dbReference type="EC" id="5.3.1.23"/>
    </reaction>
</comment>
<gene>
    <name evidence="2 3" type="primary">mtnA</name>
    <name evidence="3" type="ORF">FOE67_06435</name>
</gene>
<dbReference type="InterPro" id="IPR011559">
    <property type="entry name" value="Initiation_fac_2B_a/b/d"/>
</dbReference>
<dbReference type="UniPathway" id="UPA00904">
    <property type="reaction ID" value="UER00874"/>
</dbReference>
<dbReference type="PANTHER" id="PTHR43475:SF1">
    <property type="entry name" value="METHYLTHIORIBOSE-1-PHOSPHATE ISOMERASE"/>
    <property type="match status" value="1"/>
</dbReference>
<feature type="binding site" evidence="2">
    <location>
        <position position="223"/>
    </location>
    <ligand>
        <name>substrate</name>
    </ligand>
</feature>
<keyword evidence="1 2" id="KW-0413">Isomerase</keyword>
<dbReference type="GO" id="GO:0046523">
    <property type="term" value="F:S-methyl-5-thioribose-1-phosphate isomerase activity"/>
    <property type="evidence" value="ECO:0007669"/>
    <property type="project" value="UniProtKB-UniRule"/>
</dbReference>
<dbReference type="HAMAP" id="MF_01678">
    <property type="entry name" value="Salvage_MtnA"/>
    <property type="match status" value="1"/>
</dbReference>